<dbReference type="SUPFAM" id="SSF52047">
    <property type="entry name" value="RNI-like"/>
    <property type="match status" value="1"/>
</dbReference>
<dbReference type="AlphaFoldDB" id="A0A8J9YY39"/>
<dbReference type="InterPro" id="IPR027417">
    <property type="entry name" value="P-loop_NTPase"/>
</dbReference>
<dbReference type="PROSITE" id="PS50017">
    <property type="entry name" value="DEATH_DOMAIN"/>
    <property type="match status" value="1"/>
</dbReference>
<feature type="domain" description="NACHT" evidence="4">
    <location>
        <begin position="181"/>
        <end position="383"/>
    </location>
</feature>
<evidence type="ECO:0000313" key="5">
    <source>
        <dbReference type="EMBL" id="CAH1243793.1"/>
    </source>
</evidence>
<dbReference type="Gene3D" id="3.80.10.10">
    <property type="entry name" value="Ribonuclease Inhibitor"/>
    <property type="match status" value="1"/>
</dbReference>
<dbReference type="InterPro" id="IPR007111">
    <property type="entry name" value="NACHT_NTPase"/>
</dbReference>
<sequence length="1102" mass="124351">MASSKPDVLSEAFEVIVDEVLANMVPSLGRALGLSDGDMDAIKYEHPTNIKEQKREMLSLWKQRLGTRATPDELMRACRAAKLQDVADKIQNPIHINAGEDVVKQCEDELKVYYRKTMSFYTPLNWAPWVEHEIENHHVKARFKRVHRHEGGIKRIAKSEYLTEDQLLAIIEGDSRDKSIGRVIIEGPPGIGKTTFLKGLVCAWVSGERLTHLKLVFALKGRHLPERGDLCEAILAQNLFPEEHPVQSDRSMAGHLWQWVKANQDKVMFIIDGIAEIPGFKKVSSAKEPEHFVSKLIEGKILRHSNVLLTTTSIQRLDAPVLRWCDAYYTIEGFFNDDITKFVDTFNFKTPKAKADIKDLLGSYANTSLLELCRIPMFLWFLCLIWDDNDHKSKARTVTSLLEEIFDMALRKALVVKEELSEEDQEKVDELCKLSWERTVSGNVCLMSKDVKNIKDLMLKSGFLVKEKSHRVEYTFGHTLFRELFAAKHVVTFPDQTDLYEKLWEPGCPSNSRYSMVCLFVAGLLGANTGPLFEAFARRYSHMLKDDKCSQCCIDEAVMLACRCIVESRNPRKFGQTVATTLLEEMGAERELSINFYREQVKVNTLLGLSYVIENINCMDEFGRINDSQRLSLILDNLWIRSKRGLLRLGEAIMKTKCVHTLSISVTGLDASLLHPKGDDTENKDMRKFMQTIGNTQSNIAKLSISAQVDRMSESAIRQVSTAFRDNEGLRELDLFVSMFSKWCAPSCQKLVEYSNQPCTKKERIEIFITEVAEAISNMKWLESLRITASILREDVSRGTIVPALQKHEGITSLSVVGQVKGRGHLTLYGLQSLAMILVENKKLKSVSVRLTTVSDDIKQREKDWESPRDPGDTRANTLYNGLVKSTVTSIDLLFNCVLSHEARLFADIVSNNPHLTDVTFSWHTMFPSFLERLAGAVEKSRTLKRLALCGKFEDGNSLVRLIGSVLLDKPPSSSKPAGGISSLFLQGQPFLDTAVDALVSFVRSSETSLNRPILLHLGGELFGPQAAAASRNLDALRLDKEASDDNFIIYHGLSVVAVDGERPNVLHFETAVARQFKRSLRESSEEIVVEKRPKPEEQTEL</sequence>
<dbReference type="Pfam" id="PF05729">
    <property type="entry name" value="NACHT"/>
    <property type="match status" value="1"/>
</dbReference>
<dbReference type="InterPro" id="IPR032675">
    <property type="entry name" value="LRR_dom_sf"/>
</dbReference>
<keyword evidence="6" id="KW-1185">Reference proteome</keyword>
<keyword evidence="2" id="KW-0067">ATP-binding</keyword>
<dbReference type="InterPro" id="IPR000488">
    <property type="entry name" value="Death_dom"/>
</dbReference>
<evidence type="ECO:0000259" key="3">
    <source>
        <dbReference type="PROSITE" id="PS50017"/>
    </source>
</evidence>
<accession>A0A8J9YY39</accession>
<gene>
    <name evidence="5" type="primary">NLRP4</name>
    <name evidence="5" type="ORF">BLAG_LOCUS6647</name>
</gene>
<reference evidence="5" key="1">
    <citation type="submission" date="2022-01" db="EMBL/GenBank/DDBJ databases">
        <authorList>
            <person name="Braso-Vives M."/>
        </authorList>
    </citation>
    <scope>NUCLEOTIDE SEQUENCE</scope>
</reference>
<proteinExistence type="predicted"/>
<dbReference type="SUPFAM" id="SSF47986">
    <property type="entry name" value="DEATH domain"/>
    <property type="match status" value="1"/>
</dbReference>
<evidence type="ECO:0000256" key="1">
    <source>
        <dbReference type="ARBA" id="ARBA00022741"/>
    </source>
</evidence>
<name>A0A8J9YY39_BRALA</name>
<dbReference type="CDD" id="cd01670">
    <property type="entry name" value="Death"/>
    <property type="match status" value="1"/>
</dbReference>
<dbReference type="Proteomes" id="UP000838412">
    <property type="component" value="Chromosome 13"/>
</dbReference>
<evidence type="ECO:0000259" key="4">
    <source>
        <dbReference type="PROSITE" id="PS50837"/>
    </source>
</evidence>
<dbReference type="PANTHER" id="PTHR46844:SF1">
    <property type="entry name" value="SLR5058 PROTEIN"/>
    <property type="match status" value="1"/>
</dbReference>
<organism evidence="5 6">
    <name type="scientific">Branchiostoma lanceolatum</name>
    <name type="common">Common lancelet</name>
    <name type="synonym">Amphioxus lanceolatum</name>
    <dbReference type="NCBI Taxonomy" id="7740"/>
    <lineage>
        <taxon>Eukaryota</taxon>
        <taxon>Metazoa</taxon>
        <taxon>Chordata</taxon>
        <taxon>Cephalochordata</taxon>
        <taxon>Leptocardii</taxon>
        <taxon>Amphioxiformes</taxon>
        <taxon>Branchiostomatidae</taxon>
        <taxon>Branchiostoma</taxon>
    </lineage>
</organism>
<dbReference type="InterPro" id="IPR011029">
    <property type="entry name" value="DEATH-like_dom_sf"/>
</dbReference>
<dbReference type="GO" id="GO:0005524">
    <property type="term" value="F:ATP binding"/>
    <property type="evidence" value="ECO:0007669"/>
    <property type="project" value="UniProtKB-KW"/>
</dbReference>
<evidence type="ECO:0000313" key="6">
    <source>
        <dbReference type="Proteomes" id="UP000838412"/>
    </source>
</evidence>
<protein>
    <submittedName>
        <fullName evidence="5">NLRP4 protein</fullName>
    </submittedName>
</protein>
<dbReference type="Gene3D" id="1.10.533.10">
    <property type="entry name" value="Death Domain, Fas"/>
    <property type="match status" value="1"/>
</dbReference>
<dbReference type="PANTHER" id="PTHR46844">
    <property type="entry name" value="SLR5058 PROTEIN"/>
    <property type="match status" value="1"/>
</dbReference>
<dbReference type="OrthoDB" id="120976at2759"/>
<dbReference type="SMART" id="SM00005">
    <property type="entry name" value="DEATH"/>
    <property type="match status" value="1"/>
</dbReference>
<feature type="domain" description="Death" evidence="3">
    <location>
        <begin position="28"/>
        <end position="94"/>
    </location>
</feature>
<dbReference type="EMBL" id="OV696698">
    <property type="protein sequence ID" value="CAH1243793.1"/>
    <property type="molecule type" value="Genomic_DNA"/>
</dbReference>
<evidence type="ECO:0000256" key="2">
    <source>
        <dbReference type="ARBA" id="ARBA00022840"/>
    </source>
</evidence>
<dbReference type="GO" id="GO:0007165">
    <property type="term" value="P:signal transduction"/>
    <property type="evidence" value="ECO:0007669"/>
    <property type="project" value="InterPro"/>
</dbReference>
<keyword evidence="1" id="KW-0547">Nucleotide-binding</keyword>
<dbReference type="PROSITE" id="PS50837">
    <property type="entry name" value="NACHT"/>
    <property type="match status" value="1"/>
</dbReference>
<dbReference type="Gene3D" id="3.40.50.300">
    <property type="entry name" value="P-loop containing nucleotide triphosphate hydrolases"/>
    <property type="match status" value="1"/>
</dbReference>
<dbReference type="SUPFAM" id="SSF52540">
    <property type="entry name" value="P-loop containing nucleoside triphosphate hydrolases"/>
    <property type="match status" value="1"/>
</dbReference>
<dbReference type="Pfam" id="PF00531">
    <property type="entry name" value="Death"/>
    <property type="match status" value="1"/>
</dbReference>
<dbReference type="SMR" id="A0A8J9YY39"/>